<comment type="similarity">
    <text evidence="1">Belongs to the phosphate acetyltransferase and butyryltransferase family.</text>
</comment>
<reference evidence="5 6" key="1">
    <citation type="submission" date="2019-10" db="EMBL/GenBank/DDBJ databases">
        <title>Alkalibaculum tamaniensis sp.nov., a new alkaliphilic acetogen, isolated on methoxylated aromatics from a mud volcano.</title>
        <authorList>
            <person name="Khomyakova M.A."/>
            <person name="Merkel A.Y."/>
            <person name="Bonch-Osmolovskaya E.A."/>
            <person name="Slobodkin A.I."/>
        </authorList>
    </citation>
    <scope>NUCLEOTIDE SEQUENCE [LARGE SCALE GENOMIC DNA]</scope>
    <source>
        <strain evidence="5 6">M08DMB</strain>
    </source>
</reference>
<dbReference type="InterPro" id="IPR012147">
    <property type="entry name" value="P_Ac_Bu_trans"/>
</dbReference>
<dbReference type="RefSeq" id="WP_152805152.1">
    <property type="nucleotide sequence ID" value="NZ_WHNX01000020.1"/>
</dbReference>
<keyword evidence="2 5" id="KW-0808">Transferase</keyword>
<evidence type="ECO:0000313" key="6">
    <source>
        <dbReference type="Proteomes" id="UP000440004"/>
    </source>
</evidence>
<dbReference type="AlphaFoldDB" id="A0A6A7KB79"/>
<gene>
    <name evidence="5" type="ORF">GC105_12150</name>
</gene>
<keyword evidence="3" id="KW-0012">Acyltransferase</keyword>
<evidence type="ECO:0000259" key="4">
    <source>
        <dbReference type="Pfam" id="PF01515"/>
    </source>
</evidence>
<evidence type="ECO:0000313" key="5">
    <source>
        <dbReference type="EMBL" id="MPW26541.1"/>
    </source>
</evidence>
<sequence length="301" mass="32900">MKSLEEVKKKVMERNTTKKNIIAVAVAGDLEVLETIKMINDSNIASAILVGDEEKIRKFAAESRCDLNINEVINEPDERKAAQLAVNKVREGEADILMKGLLQTKDYLKAILHPDLGLRQGKLLNMVSVFDIPNMNRLIIALDCGMILAPDIKEKIEMISNAVCVAKRLEISKPKLACIGAVETINMQMQDGIDAAILSKMAERGQIENVIIDGPLSLDLAISERSVQHKGIKSDVAGQADIILMPNIQAGNVFYKTMMYLTNSKSASIIMGTSKPVVITSRADSSDTKLNSIALAIHMSN</sequence>
<dbReference type="EMBL" id="WHNX01000020">
    <property type="protein sequence ID" value="MPW26541.1"/>
    <property type="molecule type" value="Genomic_DNA"/>
</dbReference>
<feature type="domain" description="Phosphate acetyl/butaryl transferase" evidence="4">
    <location>
        <begin position="80"/>
        <end position="297"/>
    </location>
</feature>
<dbReference type="InterPro" id="IPR050500">
    <property type="entry name" value="Phos_Acetyltrans/Butyryltrans"/>
</dbReference>
<evidence type="ECO:0000256" key="3">
    <source>
        <dbReference type="ARBA" id="ARBA00023315"/>
    </source>
</evidence>
<dbReference type="SUPFAM" id="SSF53659">
    <property type="entry name" value="Isocitrate/Isopropylmalate dehydrogenase-like"/>
    <property type="match status" value="1"/>
</dbReference>
<dbReference type="GO" id="GO:0016746">
    <property type="term" value="F:acyltransferase activity"/>
    <property type="evidence" value="ECO:0007669"/>
    <property type="project" value="UniProtKB-KW"/>
</dbReference>
<evidence type="ECO:0000256" key="1">
    <source>
        <dbReference type="ARBA" id="ARBA00005656"/>
    </source>
</evidence>
<dbReference type="Gene3D" id="3.40.718.10">
    <property type="entry name" value="Isopropylmalate Dehydrogenase"/>
    <property type="match status" value="1"/>
</dbReference>
<dbReference type="InterPro" id="IPR002505">
    <property type="entry name" value="PTA_PTB"/>
</dbReference>
<dbReference type="PIRSF" id="PIRSF000428">
    <property type="entry name" value="P_Ac_trans"/>
    <property type="match status" value="1"/>
</dbReference>
<evidence type="ECO:0000256" key="2">
    <source>
        <dbReference type="ARBA" id="ARBA00022679"/>
    </source>
</evidence>
<name>A0A6A7KB79_9FIRM</name>
<proteinExistence type="inferred from homology"/>
<accession>A0A6A7KB79</accession>
<organism evidence="5 6">
    <name type="scientific">Alkalibaculum sporogenes</name>
    <dbReference type="NCBI Taxonomy" id="2655001"/>
    <lineage>
        <taxon>Bacteria</taxon>
        <taxon>Bacillati</taxon>
        <taxon>Bacillota</taxon>
        <taxon>Clostridia</taxon>
        <taxon>Eubacteriales</taxon>
        <taxon>Eubacteriaceae</taxon>
        <taxon>Alkalibaculum</taxon>
    </lineage>
</organism>
<keyword evidence="6" id="KW-1185">Reference proteome</keyword>
<dbReference type="PANTHER" id="PTHR43356:SF2">
    <property type="entry name" value="PHOSPHATE ACETYLTRANSFERASE"/>
    <property type="match status" value="1"/>
</dbReference>
<dbReference type="PANTHER" id="PTHR43356">
    <property type="entry name" value="PHOSPHATE ACETYLTRANSFERASE"/>
    <property type="match status" value="1"/>
</dbReference>
<feature type="domain" description="Phosphate acetyl/butaryl transferase" evidence="4">
    <location>
        <begin position="8"/>
        <end position="79"/>
    </location>
</feature>
<dbReference type="Proteomes" id="UP000440004">
    <property type="component" value="Unassembled WGS sequence"/>
</dbReference>
<comment type="caution">
    <text evidence="5">The sequence shown here is derived from an EMBL/GenBank/DDBJ whole genome shotgun (WGS) entry which is preliminary data.</text>
</comment>
<dbReference type="Pfam" id="PF01515">
    <property type="entry name" value="PTA_PTB"/>
    <property type="match status" value="2"/>
</dbReference>
<protein>
    <submittedName>
        <fullName evidence="5">Phosphate butyryltransferase</fullName>
    </submittedName>
</protein>